<dbReference type="PANTHER" id="PTHR35271:SF1">
    <property type="entry name" value="ABC TRANSPORTER, SUBSTRATE-BINDING LIPOPROTEIN"/>
    <property type="match status" value="1"/>
</dbReference>
<comment type="caution">
    <text evidence="1">The sequence shown here is derived from an EMBL/GenBank/DDBJ whole genome shotgun (WGS) entry which is preliminary data.</text>
</comment>
<sequence length="158" mass="16910">MRRREFLSLICAATLAQPGVARGQSGRIPRVGVLWHAASAEAQGVYYTALVEGFRDLGYVDRHNIALEHRFAGEAPERFRSPTAELIGLEVDVLVIVGPQTAPYAKNATSTIPVVFMGVPDPVGSGFADSLARPGRNMTGLSTFGADIDSKRLQTSSP</sequence>
<dbReference type="AlphaFoldDB" id="A0A7X3SQI8"/>
<dbReference type="Gene3D" id="3.40.50.2300">
    <property type="match status" value="1"/>
</dbReference>
<accession>A0A7X3SQI8</accession>
<protein>
    <recommendedName>
        <fullName evidence="3">ABC transporter substrate-binding protein</fullName>
    </recommendedName>
</protein>
<dbReference type="Pfam" id="PF04392">
    <property type="entry name" value="ABC_sub_bind"/>
    <property type="match status" value="1"/>
</dbReference>
<gene>
    <name evidence="1" type="ORF">GR328_19275</name>
</gene>
<evidence type="ECO:0000313" key="1">
    <source>
        <dbReference type="EMBL" id="MXQ13562.1"/>
    </source>
</evidence>
<reference evidence="1 2" key="2">
    <citation type="submission" date="2020-01" db="EMBL/GenBank/DDBJ databases">
        <title>Microvirga sp. nov., an arsenate reduction bacterium isolated from Tibet hotspring sediments.</title>
        <authorList>
            <person name="Xian W.-D."/>
            <person name="Li W.-J."/>
        </authorList>
    </citation>
    <scope>NUCLEOTIDE SEQUENCE [LARGE SCALE GENOMIC DNA]</scope>
    <source>
        <strain evidence="1 2">KCTC 23863</strain>
    </source>
</reference>
<dbReference type="RefSeq" id="WP_205790142.1">
    <property type="nucleotide sequence ID" value="NZ_WURB01000018.1"/>
</dbReference>
<organism evidence="1 2">
    <name type="scientific">Microvirga makkahensis</name>
    <dbReference type="NCBI Taxonomy" id="1128670"/>
    <lineage>
        <taxon>Bacteria</taxon>
        <taxon>Pseudomonadati</taxon>
        <taxon>Pseudomonadota</taxon>
        <taxon>Alphaproteobacteria</taxon>
        <taxon>Hyphomicrobiales</taxon>
        <taxon>Methylobacteriaceae</taxon>
        <taxon>Microvirga</taxon>
    </lineage>
</organism>
<name>A0A7X3SQI8_9HYPH</name>
<evidence type="ECO:0008006" key="3">
    <source>
        <dbReference type="Google" id="ProtNLM"/>
    </source>
</evidence>
<proteinExistence type="predicted"/>
<reference evidence="1 2" key="1">
    <citation type="submission" date="2019-12" db="EMBL/GenBank/DDBJ databases">
        <authorList>
            <person name="Yuan C.-G."/>
        </authorList>
    </citation>
    <scope>NUCLEOTIDE SEQUENCE [LARGE SCALE GENOMIC DNA]</scope>
    <source>
        <strain evidence="1 2">KCTC 23863</strain>
    </source>
</reference>
<dbReference type="PANTHER" id="PTHR35271">
    <property type="entry name" value="ABC TRANSPORTER, SUBSTRATE-BINDING LIPOPROTEIN-RELATED"/>
    <property type="match status" value="1"/>
</dbReference>
<dbReference type="Proteomes" id="UP000436483">
    <property type="component" value="Unassembled WGS sequence"/>
</dbReference>
<evidence type="ECO:0000313" key="2">
    <source>
        <dbReference type="Proteomes" id="UP000436483"/>
    </source>
</evidence>
<keyword evidence="2" id="KW-1185">Reference proteome</keyword>
<dbReference type="InterPro" id="IPR007487">
    <property type="entry name" value="ABC_transpt-TYRBP-like"/>
</dbReference>
<dbReference type="EMBL" id="WURB01000018">
    <property type="protein sequence ID" value="MXQ13562.1"/>
    <property type="molecule type" value="Genomic_DNA"/>
</dbReference>